<evidence type="ECO:0000313" key="2">
    <source>
        <dbReference type="EMBL" id="OLQ02881.1"/>
    </source>
</evidence>
<gene>
    <name evidence="2" type="ORF">AK812_SmicGene14217</name>
</gene>
<keyword evidence="1" id="KW-0472">Membrane</keyword>
<sequence>MVTLTRAAESNACHMLSKWQLVNLYNGVLAAATTWFHQYGAAVMLVMLGCKRSLYGRSDKAADSEFPLGISGALHLFESAQGFKSHG</sequence>
<keyword evidence="1" id="KW-1133">Transmembrane helix</keyword>
<comment type="caution">
    <text evidence="2">The sequence shown here is derived from an EMBL/GenBank/DDBJ whole genome shotgun (WGS) entry which is preliminary data.</text>
</comment>
<dbReference type="Proteomes" id="UP000186817">
    <property type="component" value="Unassembled WGS sequence"/>
</dbReference>
<evidence type="ECO:0000313" key="3">
    <source>
        <dbReference type="Proteomes" id="UP000186817"/>
    </source>
</evidence>
<accession>A0A1Q9E633</accession>
<organism evidence="2 3">
    <name type="scientific">Symbiodinium microadriaticum</name>
    <name type="common">Dinoflagellate</name>
    <name type="synonym">Zooxanthella microadriatica</name>
    <dbReference type="NCBI Taxonomy" id="2951"/>
    <lineage>
        <taxon>Eukaryota</taxon>
        <taxon>Sar</taxon>
        <taxon>Alveolata</taxon>
        <taxon>Dinophyceae</taxon>
        <taxon>Suessiales</taxon>
        <taxon>Symbiodiniaceae</taxon>
        <taxon>Symbiodinium</taxon>
    </lineage>
</organism>
<keyword evidence="1" id="KW-0812">Transmembrane</keyword>
<name>A0A1Q9E633_SYMMI</name>
<reference evidence="2 3" key="1">
    <citation type="submission" date="2016-02" db="EMBL/GenBank/DDBJ databases">
        <title>Genome analysis of coral dinoflagellate symbionts highlights evolutionary adaptations to a symbiotic lifestyle.</title>
        <authorList>
            <person name="Aranda M."/>
            <person name="Li Y."/>
            <person name="Liew Y.J."/>
            <person name="Baumgarten S."/>
            <person name="Simakov O."/>
            <person name="Wilson M."/>
            <person name="Piel J."/>
            <person name="Ashoor H."/>
            <person name="Bougouffa S."/>
            <person name="Bajic V.B."/>
            <person name="Ryu T."/>
            <person name="Ravasi T."/>
            <person name="Bayer T."/>
            <person name="Micklem G."/>
            <person name="Kim H."/>
            <person name="Bhak J."/>
            <person name="Lajeunesse T.C."/>
            <person name="Voolstra C.R."/>
        </authorList>
    </citation>
    <scope>NUCLEOTIDE SEQUENCE [LARGE SCALE GENOMIC DNA]</scope>
    <source>
        <strain evidence="2 3">CCMP2467</strain>
    </source>
</reference>
<keyword evidence="3" id="KW-1185">Reference proteome</keyword>
<protein>
    <submittedName>
        <fullName evidence="2">Uncharacterized protein</fullName>
    </submittedName>
</protein>
<evidence type="ECO:0000256" key="1">
    <source>
        <dbReference type="SAM" id="Phobius"/>
    </source>
</evidence>
<feature type="transmembrane region" description="Helical" evidence="1">
    <location>
        <begin position="24"/>
        <end position="50"/>
    </location>
</feature>
<dbReference type="AlphaFoldDB" id="A0A1Q9E633"/>
<dbReference type="EMBL" id="LSRX01000251">
    <property type="protein sequence ID" value="OLQ02881.1"/>
    <property type="molecule type" value="Genomic_DNA"/>
</dbReference>
<proteinExistence type="predicted"/>